<protein>
    <recommendedName>
        <fullName evidence="2">CsbD-like domain-containing protein</fullName>
    </recommendedName>
</protein>
<feature type="domain" description="CsbD-like" evidence="2">
    <location>
        <begin position="3"/>
        <end position="51"/>
    </location>
</feature>
<dbReference type="OrthoDB" id="9999611at2759"/>
<dbReference type="InterPro" id="IPR036629">
    <property type="entry name" value="YjbJ_sf"/>
</dbReference>
<keyword evidence="4" id="KW-1185">Reference proteome</keyword>
<proteinExistence type="inferred from homology"/>
<evidence type="ECO:0000259" key="2">
    <source>
        <dbReference type="Pfam" id="PF05532"/>
    </source>
</evidence>
<comment type="similarity">
    <text evidence="1">Belongs to the UPF0337 (CsbD) family.</text>
</comment>
<evidence type="ECO:0000256" key="1">
    <source>
        <dbReference type="ARBA" id="ARBA00009129"/>
    </source>
</evidence>
<dbReference type="EMBL" id="KV442022">
    <property type="protein sequence ID" value="OAQ33104.1"/>
    <property type="molecule type" value="Genomic_DNA"/>
</dbReference>
<dbReference type="SUPFAM" id="SSF69047">
    <property type="entry name" value="Hypothetical protein YjbJ"/>
    <property type="match status" value="1"/>
</dbReference>
<sequence length="94" mass="9449">MTDRLQNTANQFIGGAKQTIGEAIGNPTLAGEGAAQKTQAEIAQKAADAKTHTEGIGHSIQGNIQSAVGSAVGNPTLQAKGAANQALGNVERNV</sequence>
<reference evidence="3 4" key="1">
    <citation type="submission" date="2016-05" db="EMBL/GenBank/DDBJ databases">
        <title>Genome sequencing reveals origins of a unique bacterial endosymbiosis in the earliest lineages of terrestrial Fungi.</title>
        <authorList>
            <consortium name="DOE Joint Genome Institute"/>
            <person name="Uehling J."/>
            <person name="Gryganskyi A."/>
            <person name="Hameed K."/>
            <person name="Tschaplinski T."/>
            <person name="Misztal P."/>
            <person name="Wu S."/>
            <person name="Desiro A."/>
            <person name="Vande Pol N."/>
            <person name="Du Z.-Y."/>
            <person name="Zienkiewicz A."/>
            <person name="Zienkiewicz K."/>
            <person name="Morin E."/>
            <person name="Tisserant E."/>
            <person name="Splivallo R."/>
            <person name="Hainaut M."/>
            <person name="Henrissat B."/>
            <person name="Ohm R."/>
            <person name="Kuo A."/>
            <person name="Yan J."/>
            <person name="Lipzen A."/>
            <person name="Nolan M."/>
            <person name="Labutti K."/>
            <person name="Barry K."/>
            <person name="Goldstein A."/>
            <person name="Labbe J."/>
            <person name="Schadt C."/>
            <person name="Tuskan G."/>
            <person name="Grigoriev I."/>
            <person name="Martin F."/>
            <person name="Vilgalys R."/>
            <person name="Bonito G."/>
        </authorList>
    </citation>
    <scope>NUCLEOTIDE SEQUENCE [LARGE SCALE GENOMIC DNA]</scope>
    <source>
        <strain evidence="3 4">AG-77</strain>
    </source>
</reference>
<organism evidence="3 4">
    <name type="scientific">Linnemannia elongata AG-77</name>
    <dbReference type="NCBI Taxonomy" id="1314771"/>
    <lineage>
        <taxon>Eukaryota</taxon>
        <taxon>Fungi</taxon>
        <taxon>Fungi incertae sedis</taxon>
        <taxon>Mucoromycota</taxon>
        <taxon>Mortierellomycotina</taxon>
        <taxon>Mortierellomycetes</taxon>
        <taxon>Mortierellales</taxon>
        <taxon>Mortierellaceae</taxon>
        <taxon>Linnemannia</taxon>
    </lineage>
</organism>
<dbReference type="Proteomes" id="UP000078512">
    <property type="component" value="Unassembled WGS sequence"/>
</dbReference>
<evidence type="ECO:0000313" key="3">
    <source>
        <dbReference type="EMBL" id="OAQ33104.1"/>
    </source>
</evidence>
<dbReference type="InterPro" id="IPR008462">
    <property type="entry name" value="CsbD"/>
</dbReference>
<evidence type="ECO:0000313" key="4">
    <source>
        <dbReference type="Proteomes" id="UP000078512"/>
    </source>
</evidence>
<gene>
    <name evidence="3" type="ORF">K457DRAFT_69811</name>
</gene>
<dbReference type="Pfam" id="PF05532">
    <property type="entry name" value="CsbD"/>
    <property type="match status" value="1"/>
</dbReference>
<accession>A0A197K9M9</accession>
<name>A0A197K9M9_9FUNG</name>
<dbReference type="AlphaFoldDB" id="A0A197K9M9"/>